<dbReference type="InterPro" id="IPR000835">
    <property type="entry name" value="HTH_MarR-typ"/>
</dbReference>
<dbReference type="InterPro" id="IPR023187">
    <property type="entry name" value="Tscrpt_reg_MarR-type_CS"/>
</dbReference>
<accession>A0A1T4JYU3</accession>
<dbReference type="InterPro" id="IPR011991">
    <property type="entry name" value="ArsR-like_HTH"/>
</dbReference>
<organism evidence="5 6">
    <name type="scientific">Eubacterium coprostanoligenes</name>
    <dbReference type="NCBI Taxonomy" id="290054"/>
    <lineage>
        <taxon>Bacteria</taxon>
        <taxon>Bacillati</taxon>
        <taxon>Bacillota</taxon>
        <taxon>Clostridia</taxon>
        <taxon>Eubacteriales</taxon>
        <taxon>Eubacteriaceae</taxon>
        <taxon>Eubacterium</taxon>
    </lineage>
</organism>
<reference evidence="5 6" key="1">
    <citation type="submission" date="2017-02" db="EMBL/GenBank/DDBJ databases">
        <authorList>
            <person name="Peterson S.W."/>
        </authorList>
    </citation>
    <scope>NUCLEOTIDE SEQUENCE [LARGE SCALE GENOMIC DNA]</scope>
    <source>
        <strain evidence="5 6">ATCC 51222</strain>
    </source>
</reference>
<dbReference type="STRING" id="290054.SAMN02745114_00181"/>
<dbReference type="EMBL" id="FUWW01000002">
    <property type="protein sequence ID" value="SJZ35298.1"/>
    <property type="molecule type" value="Genomic_DNA"/>
</dbReference>
<gene>
    <name evidence="5" type="ORF">SAMN02745114_00181</name>
</gene>
<dbReference type="PROSITE" id="PS50995">
    <property type="entry name" value="HTH_MARR_2"/>
    <property type="match status" value="1"/>
</dbReference>
<dbReference type="Proteomes" id="UP000190657">
    <property type="component" value="Unassembled WGS sequence"/>
</dbReference>
<dbReference type="PANTHER" id="PTHR42756">
    <property type="entry name" value="TRANSCRIPTIONAL REGULATOR, MARR"/>
    <property type="match status" value="1"/>
</dbReference>
<keyword evidence="2 5" id="KW-0238">DNA-binding</keyword>
<dbReference type="OrthoDB" id="6400170at2"/>
<protein>
    <submittedName>
        <fullName evidence="5">DNA-binding transcriptional regulator, MarR family</fullName>
    </submittedName>
</protein>
<dbReference type="InterPro" id="IPR036390">
    <property type="entry name" value="WH_DNA-bd_sf"/>
</dbReference>
<dbReference type="SMART" id="SM00419">
    <property type="entry name" value="HTH_CRP"/>
    <property type="match status" value="1"/>
</dbReference>
<sequence length="154" mass="17119">MNKKKCCCPPPPPKGHIAPRIGMVARMERVNFNKAVADEGLFAGQHKIIMFLKIQGSATIGQIAEETGTAPSTVSVSIKRMEKAGFVKKRESKTDGRRIEIYLTEKGNAVPENIRQKMDAEEEMLTNGLTDEEIATLSDLLDKIIENFIKEESE</sequence>
<keyword evidence="6" id="KW-1185">Reference proteome</keyword>
<evidence type="ECO:0000313" key="6">
    <source>
        <dbReference type="Proteomes" id="UP000190657"/>
    </source>
</evidence>
<keyword evidence="3" id="KW-0804">Transcription</keyword>
<evidence type="ECO:0000259" key="4">
    <source>
        <dbReference type="PROSITE" id="PS50995"/>
    </source>
</evidence>
<dbReference type="GO" id="GO:0003700">
    <property type="term" value="F:DNA-binding transcription factor activity"/>
    <property type="evidence" value="ECO:0007669"/>
    <property type="project" value="InterPro"/>
</dbReference>
<dbReference type="Pfam" id="PF12802">
    <property type="entry name" value="MarR_2"/>
    <property type="match status" value="1"/>
</dbReference>
<dbReference type="SMART" id="SM00347">
    <property type="entry name" value="HTH_MARR"/>
    <property type="match status" value="1"/>
</dbReference>
<dbReference type="PRINTS" id="PR00598">
    <property type="entry name" value="HTHMARR"/>
</dbReference>
<evidence type="ECO:0000256" key="3">
    <source>
        <dbReference type="ARBA" id="ARBA00023163"/>
    </source>
</evidence>
<dbReference type="GO" id="GO:0003677">
    <property type="term" value="F:DNA binding"/>
    <property type="evidence" value="ECO:0007669"/>
    <property type="project" value="UniProtKB-KW"/>
</dbReference>
<keyword evidence="1" id="KW-0805">Transcription regulation</keyword>
<evidence type="ECO:0000256" key="1">
    <source>
        <dbReference type="ARBA" id="ARBA00023015"/>
    </source>
</evidence>
<feature type="domain" description="HTH marR-type" evidence="4">
    <location>
        <begin position="14"/>
        <end position="146"/>
    </location>
</feature>
<dbReference type="PANTHER" id="PTHR42756:SF1">
    <property type="entry name" value="TRANSCRIPTIONAL REPRESSOR OF EMRAB OPERON"/>
    <property type="match status" value="1"/>
</dbReference>
<proteinExistence type="predicted"/>
<dbReference type="PROSITE" id="PS01117">
    <property type="entry name" value="HTH_MARR_1"/>
    <property type="match status" value="1"/>
</dbReference>
<evidence type="ECO:0000313" key="5">
    <source>
        <dbReference type="EMBL" id="SJZ35298.1"/>
    </source>
</evidence>
<dbReference type="CDD" id="cd00090">
    <property type="entry name" value="HTH_ARSR"/>
    <property type="match status" value="1"/>
</dbReference>
<dbReference type="RefSeq" id="WP_078767691.1">
    <property type="nucleotide sequence ID" value="NZ_FUWW01000002.1"/>
</dbReference>
<evidence type="ECO:0000256" key="2">
    <source>
        <dbReference type="ARBA" id="ARBA00023125"/>
    </source>
</evidence>
<dbReference type="SUPFAM" id="SSF46785">
    <property type="entry name" value="Winged helix' DNA-binding domain"/>
    <property type="match status" value="1"/>
</dbReference>
<name>A0A1T4JYU3_9FIRM</name>
<dbReference type="InterPro" id="IPR036388">
    <property type="entry name" value="WH-like_DNA-bd_sf"/>
</dbReference>
<dbReference type="AlphaFoldDB" id="A0A1T4JYU3"/>
<dbReference type="InterPro" id="IPR012318">
    <property type="entry name" value="HTH_CRP"/>
</dbReference>
<dbReference type="Gene3D" id="1.10.10.10">
    <property type="entry name" value="Winged helix-like DNA-binding domain superfamily/Winged helix DNA-binding domain"/>
    <property type="match status" value="1"/>
</dbReference>